<gene>
    <name evidence="2" type="ORF">C7N83_11830</name>
</gene>
<dbReference type="OrthoDB" id="5625617at2"/>
<feature type="transmembrane region" description="Helical" evidence="1">
    <location>
        <begin position="6"/>
        <end position="27"/>
    </location>
</feature>
<evidence type="ECO:0000313" key="3">
    <source>
        <dbReference type="Proteomes" id="UP000241868"/>
    </source>
</evidence>
<feature type="transmembrane region" description="Helical" evidence="1">
    <location>
        <begin position="39"/>
        <end position="66"/>
    </location>
</feature>
<dbReference type="RefSeq" id="WP_106742889.1">
    <property type="nucleotide sequence ID" value="NZ_PXYY01000102.1"/>
</dbReference>
<evidence type="ECO:0000256" key="1">
    <source>
        <dbReference type="SAM" id="Phobius"/>
    </source>
</evidence>
<keyword evidence="1" id="KW-1133">Transmembrane helix</keyword>
<dbReference type="Pfam" id="PF10981">
    <property type="entry name" value="DUF2788"/>
    <property type="match status" value="1"/>
</dbReference>
<reference evidence="2 3" key="1">
    <citation type="submission" date="2018-03" db="EMBL/GenBank/DDBJ databases">
        <title>Neisseria weixii sp. nov., isolated from the intestinal contents of Tibetan Plateau pika (Ochotona curzoniae) in Yushu, Qinghai Province, China.</title>
        <authorList>
            <person name="Gui Z."/>
        </authorList>
    </citation>
    <scope>NUCLEOTIDE SEQUENCE [LARGE SCALE GENOMIC DNA]</scope>
    <source>
        <strain evidence="2 3">ATCC 51483</strain>
    </source>
</reference>
<dbReference type="InterPro" id="IPR021249">
    <property type="entry name" value="DUF2788"/>
</dbReference>
<organism evidence="2 3">
    <name type="scientific">Neisseria iguanae</name>
    <dbReference type="NCBI Taxonomy" id="90242"/>
    <lineage>
        <taxon>Bacteria</taxon>
        <taxon>Pseudomonadati</taxon>
        <taxon>Pseudomonadota</taxon>
        <taxon>Betaproteobacteria</taxon>
        <taxon>Neisseriales</taxon>
        <taxon>Neisseriaceae</taxon>
        <taxon>Neisseria</taxon>
    </lineage>
</organism>
<dbReference type="AlphaFoldDB" id="A0A2P7TXM2"/>
<keyword evidence="3" id="KW-1185">Reference proteome</keyword>
<keyword evidence="1" id="KW-0812">Transmembrane</keyword>
<proteinExistence type="predicted"/>
<dbReference type="EMBL" id="PXYY01000102">
    <property type="protein sequence ID" value="PSJ79494.1"/>
    <property type="molecule type" value="Genomic_DNA"/>
</dbReference>
<evidence type="ECO:0000313" key="2">
    <source>
        <dbReference type="EMBL" id="PSJ79494.1"/>
    </source>
</evidence>
<dbReference type="Proteomes" id="UP000241868">
    <property type="component" value="Unassembled WGS sequence"/>
</dbReference>
<comment type="caution">
    <text evidence="2">The sequence shown here is derived from an EMBL/GenBank/DDBJ whole genome shotgun (WGS) entry which is preliminary data.</text>
</comment>
<keyword evidence="1" id="KW-0472">Membrane</keyword>
<sequence>MDEAVFSTWAMRICLTGLIIFLGFIVWKLGKESKAGKFGMFMLFFVLGFGVFGFVFKEFLISFLVVSK</sequence>
<name>A0A2P7TXM2_9NEIS</name>
<accession>A0A2P7TXM2</accession>
<protein>
    <submittedName>
        <fullName evidence="2">DUF2788 domain-containing protein</fullName>
    </submittedName>
</protein>